<dbReference type="AlphaFoldDB" id="A0A3B1DI87"/>
<dbReference type="GO" id="GO:0003951">
    <property type="term" value="F:NAD+ kinase activity"/>
    <property type="evidence" value="ECO:0007669"/>
    <property type="project" value="UniProtKB-EC"/>
</dbReference>
<keyword evidence="1 5" id="KW-0808">Transferase</keyword>
<proteinExistence type="inferred from homology"/>
<keyword evidence="2 5" id="KW-0418">Kinase</keyword>
<organism evidence="5">
    <name type="scientific">hydrothermal vent metagenome</name>
    <dbReference type="NCBI Taxonomy" id="652676"/>
    <lineage>
        <taxon>unclassified sequences</taxon>
        <taxon>metagenomes</taxon>
        <taxon>ecological metagenomes</taxon>
    </lineage>
</organism>
<dbReference type="PANTHER" id="PTHR20275">
    <property type="entry name" value="NAD KINASE"/>
    <property type="match status" value="1"/>
</dbReference>
<dbReference type="EC" id="2.7.1.23" evidence="5"/>
<dbReference type="InterPro" id="IPR002504">
    <property type="entry name" value="NADK"/>
</dbReference>
<evidence type="ECO:0000256" key="2">
    <source>
        <dbReference type="ARBA" id="ARBA00022777"/>
    </source>
</evidence>
<evidence type="ECO:0000256" key="1">
    <source>
        <dbReference type="ARBA" id="ARBA00022679"/>
    </source>
</evidence>
<dbReference type="InterPro" id="IPR017437">
    <property type="entry name" value="ATP-NAD_kinase_PpnK-typ_C"/>
</dbReference>
<dbReference type="SUPFAM" id="SSF111331">
    <property type="entry name" value="NAD kinase/diacylglycerol kinase-like"/>
    <property type="match status" value="1"/>
</dbReference>
<dbReference type="GO" id="GO:0006741">
    <property type="term" value="P:NADP+ biosynthetic process"/>
    <property type="evidence" value="ECO:0007669"/>
    <property type="project" value="InterPro"/>
</dbReference>
<evidence type="ECO:0000313" key="5">
    <source>
        <dbReference type="EMBL" id="VAX35784.1"/>
    </source>
</evidence>
<dbReference type="Pfam" id="PF20143">
    <property type="entry name" value="NAD_kinase_C"/>
    <property type="match status" value="1"/>
</dbReference>
<reference evidence="5" key="1">
    <citation type="submission" date="2018-06" db="EMBL/GenBank/DDBJ databases">
        <authorList>
            <person name="Zhirakovskaya E."/>
        </authorList>
    </citation>
    <scope>NUCLEOTIDE SEQUENCE</scope>
</reference>
<name>A0A3B1DI87_9ZZZZ</name>
<dbReference type="EMBL" id="UOGL01000009">
    <property type="protein sequence ID" value="VAX35784.1"/>
    <property type="molecule type" value="Genomic_DNA"/>
</dbReference>
<protein>
    <submittedName>
        <fullName evidence="5">NAD kinase</fullName>
        <ecNumber evidence="5">2.7.1.23</ecNumber>
    </submittedName>
</protein>
<dbReference type="PANTHER" id="PTHR20275:SF0">
    <property type="entry name" value="NAD KINASE"/>
    <property type="match status" value="1"/>
</dbReference>
<sequence length="293" mass="32202">MSASPFKIIVLARDVRSKVQQAWDELSEFLALQKNVEVVAAIVTESIETQEDEIDLSQYDADLVVVLGGDGAILRACRQLGKRQLPILGVNLGRLGFLADLSPEEFRSNFSAISQKEYRVARHLMFECKLFSKDQRTESFLGLNEVALLAGASLSMIDIQLKIDDKLVTTCSGDGLIVSTPVGSTAHSLSSGGPILKQELNAFVITPVCPHTLTMRPIVDDADCVYTLSVPHAPEGTTLVIDGQIRRPISSEDRIEVRKASVSFQLARIAGHSFYDTLYRKLHWGGQPEYQNG</sequence>
<dbReference type="GO" id="GO:0019674">
    <property type="term" value="P:NAD+ metabolic process"/>
    <property type="evidence" value="ECO:0007669"/>
    <property type="project" value="InterPro"/>
</dbReference>
<accession>A0A3B1DI87</accession>
<dbReference type="InterPro" id="IPR016064">
    <property type="entry name" value="NAD/diacylglycerol_kinase_sf"/>
</dbReference>
<keyword evidence="4" id="KW-0520">NAD</keyword>
<dbReference type="Pfam" id="PF01513">
    <property type="entry name" value="NAD_kinase"/>
    <property type="match status" value="1"/>
</dbReference>
<dbReference type="InterPro" id="IPR017438">
    <property type="entry name" value="ATP-NAD_kinase_N"/>
</dbReference>
<dbReference type="Gene3D" id="3.40.50.10330">
    <property type="entry name" value="Probable inorganic polyphosphate/atp-NAD kinase, domain 1"/>
    <property type="match status" value="1"/>
</dbReference>
<dbReference type="HAMAP" id="MF_00361">
    <property type="entry name" value="NAD_kinase"/>
    <property type="match status" value="1"/>
</dbReference>
<keyword evidence="3" id="KW-0521">NADP</keyword>
<evidence type="ECO:0000256" key="3">
    <source>
        <dbReference type="ARBA" id="ARBA00022857"/>
    </source>
</evidence>
<dbReference type="Gene3D" id="2.60.200.30">
    <property type="entry name" value="Probable inorganic polyphosphate/atp-NAD kinase, domain 2"/>
    <property type="match status" value="1"/>
</dbReference>
<dbReference type="CDD" id="cd01653">
    <property type="entry name" value="GATase1"/>
    <property type="match status" value="1"/>
</dbReference>
<evidence type="ECO:0000256" key="4">
    <source>
        <dbReference type="ARBA" id="ARBA00023027"/>
    </source>
</evidence>
<gene>
    <name evidence="5" type="ORF">MNBD_PLANCTO02-1076</name>
</gene>